<comment type="caution">
    <text evidence="2">The sequence shown here is derived from an EMBL/GenBank/DDBJ whole genome shotgun (WGS) entry which is preliminary data.</text>
</comment>
<gene>
    <name evidence="2" type="ORF">ACFFGG_16360</name>
</gene>
<evidence type="ECO:0000313" key="2">
    <source>
        <dbReference type="EMBL" id="MFC0594124.1"/>
    </source>
</evidence>
<evidence type="ECO:0008006" key="4">
    <source>
        <dbReference type="Google" id="ProtNLM"/>
    </source>
</evidence>
<accession>A0ABV6PWA5</accession>
<keyword evidence="3" id="KW-1185">Reference proteome</keyword>
<feature type="compositionally biased region" description="Basic and acidic residues" evidence="1">
    <location>
        <begin position="110"/>
        <end position="119"/>
    </location>
</feature>
<evidence type="ECO:0000256" key="1">
    <source>
        <dbReference type="SAM" id="MobiDB-lite"/>
    </source>
</evidence>
<organism evidence="2 3">
    <name type="scientific">Ottowia pentelensis</name>
    <dbReference type="NCBI Taxonomy" id="511108"/>
    <lineage>
        <taxon>Bacteria</taxon>
        <taxon>Pseudomonadati</taxon>
        <taxon>Pseudomonadota</taxon>
        <taxon>Betaproteobacteria</taxon>
        <taxon>Burkholderiales</taxon>
        <taxon>Comamonadaceae</taxon>
        <taxon>Ottowia</taxon>
    </lineage>
</organism>
<name>A0ABV6PWA5_9BURK</name>
<dbReference type="EMBL" id="JBHLTN010000037">
    <property type="protein sequence ID" value="MFC0594124.1"/>
    <property type="molecule type" value="Genomic_DNA"/>
</dbReference>
<dbReference type="RefSeq" id="WP_377484649.1">
    <property type="nucleotide sequence ID" value="NZ_JBHLTN010000037.1"/>
</dbReference>
<sequence>MARQPLDPTYWAEIRRHWEFDPDSPSYLEAARRAAENHDFALPTKAAIAKRAAGQRWQRHGSMIGVNESAHLKADALVNADGTRADVDGQVDGAAPKKGSLESARMAQASREESENKRAELDVRHRTEWRQVAVLRQEALSRRHTDPVEAFNRLKVAKITAEITMLQQNGERRAWGMEMSFDSAQLAEMSDAQLEAIAAGKMPR</sequence>
<proteinExistence type="predicted"/>
<protein>
    <recommendedName>
        <fullName evidence="4">Terminase small subunit</fullName>
    </recommendedName>
</protein>
<evidence type="ECO:0000313" key="3">
    <source>
        <dbReference type="Proteomes" id="UP001589834"/>
    </source>
</evidence>
<feature type="region of interest" description="Disordered" evidence="1">
    <location>
        <begin position="86"/>
        <end position="119"/>
    </location>
</feature>
<reference evidence="2 3" key="1">
    <citation type="submission" date="2024-09" db="EMBL/GenBank/DDBJ databases">
        <authorList>
            <person name="Sun Q."/>
            <person name="Mori K."/>
        </authorList>
    </citation>
    <scope>NUCLEOTIDE SEQUENCE [LARGE SCALE GENOMIC DNA]</scope>
    <source>
        <strain evidence="2 3">NCAIM B.02336</strain>
    </source>
</reference>
<dbReference type="Proteomes" id="UP001589834">
    <property type="component" value="Unassembled WGS sequence"/>
</dbReference>